<dbReference type="EMBL" id="JAGYPE010000009">
    <property type="protein sequence ID" value="MBS4187904.1"/>
    <property type="molecule type" value="Genomic_DNA"/>
</dbReference>
<feature type="region of interest" description="Disordered" evidence="1">
    <location>
        <begin position="639"/>
        <end position="673"/>
    </location>
</feature>
<evidence type="ECO:0000259" key="2">
    <source>
        <dbReference type="PROSITE" id="PS50994"/>
    </source>
</evidence>
<proteinExistence type="predicted"/>
<dbReference type="EMBL" id="JAGYPE020000007">
    <property type="protein sequence ID" value="MCH6265103.1"/>
    <property type="molecule type" value="Genomic_DNA"/>
</dbReference>
<dbReference type="GO" id="GO:0003676">
    <property type="term" value="F:nucleic acid binding"/>
    <property type="evidence" value="ECO:0007669"/>
    <property type="project" value="InterPro"/>
</dbReference>
<gene>
    <name evidence="4" type="ORF">KHB02_006135</name>
    <name evidence="3" type="ORF">KHB02_41735</name>
</gene>
<evidence type="ECO:0000313" key="3">
    <source>
        <dbReference type="EMBL" id="MBS4187904.1"/>
    </source>
</evidence>
<dbReference type="SUPFAM" id="SSF53098">
    <property type="entry name" value="Ribonuclease H-like"/>
    <property type="match status" value="1"/>
</dbReference>
<keyword evidence="5" id="KW-1185">Reference proteome</keyword>
<comment type="caution">
    <text evidence="3">The sequence shown here is derived from an EMBL/GenBank/DDBJ whole genome shotgun (WGS) entry which is preliminary data.</text>
</comment>
<dbReference type="InterPro" id="IPR012337">
    <property type="entry name" value="RNaseH-like_sf"/>
</dbReference>
<dbReference type="RefSeq" id="WP_213147713.1">
    <property type="nucleotide sequence ID" value="NZ_JAGYPE020000007.1"/>
</dbReference>
<dbReference type="Proteomes" id="UP000677265">
    <property type="component" value="Unassembled WGS sequence"/>
</dbReference>
<name>A0A942T7P2_9BACI</name>
<evidence type="ECO:0000313" key="4">
    <source>
        <dbReference type="EMBL" id="MCH6265103.1"/>
    </source>
</evidence>
<feature type="compositionally biased region" description="Basic and acidic residues" evidence="1">
    <location>
        <begin position="639"/>
        <end position="650"/>
    </location>
</feature>
<accession>A0A942T7P2</accession>
<protein>
    <submittedName>
        <fullName evidence="3">Transposase family protein</fullName>
    </submittedName>
</protein>
<dbReference type="GO" id="GO:0015074">
    <property type="term" value="P:DNA integration"/>
    <property type="evidence" value="ECO:0007669"/>
    <property type="project" value="InterPro"/>
</dbReference>
<dbReference type="Gene3D" id="3.30.420.10">
    <property type="entry name" value="Ribonuclease H-like superfamily/Ribonuclease H"/>
    <property type="match status" value="1"/>
</dbReference>
<sequence length="713" mass="83452">MKFSENMLLQYKDGKVIRIAFNNRLSSIVYVVDMEGDRWAYSMERETLISLFEISEISRLTDNYFHRHVDEEELTNAEKLRRDHAWEVVNYVFDQLESEEQIFITKYRNQAIKNAVVHFQINYRTVKKYLIAIWRNGKTRNSLLPSFNRCGGKGQEKKMGERKRGRPRSSENEQGVNIDEKIKKYFQIGLNRYYYNDKQNSLKTAYELTIRDFFTVKKKEQNGDIVSILKDSSKIPSYHQFLYWYKKFNNPKKEISKRNGSRVYHQKYRGIIGNSTQDAGLGPATLWQTDSTPLDIHCVSSINRSILVGKPLLHIVIDVYSRKIVGFSLSFESLNSYSGAMMALLNSMISKKEFCKRYGIEIEDEWDVACIPQKVFTDRGELNGKQIESAIEGLGISIQNSPSYRPETKGIIESMFYHMTARIKPHVDGVIINGNRVRERGEIDPRLQANLSIDEVAAVLIKCIIFYNNFHVIEDYPLTELMIEKGIEKIPRQIWEFGLKHEKGQLRVLPEEMIKMHLFPKSEGLITSKGVKHKQLLYASQFSLKNNWFETARIEGSSKIKIWYDPRDLTHIYTKNEEDNGFHQLTLLDHLIKFQNKAIEEIEQIVKHEKEIDKKGKARELQEKMKLFDDIEKIVSKGKERTEADRDDSISKTQKIKGIKENQKKERELQRELSRAEGGEVNIEYQQAFVSEEQYDDELDLFRSLQDWKDTDG</sequence>
<dbReference type="InterPro" id="IPR036397">
    <property type="entry name" value="RNaseH_sf"/>
</dbReference>
<evidence type="ECO:0000256" key="1">
    <source>
        <dbReference type="SAM" id="MobiDB-lite"/>
    </source>
</evidence>
<evidence type="ECO:0000313" key="5">
    <source>
        <dbReference type="Proteomes" id="UP000677265"/>
    </source>
</evidence>
<dbReference type="PROSITE" id="PS50994">
    <property type="entry name" value="INTEGRASE"/>
    <property type="match status" value="1"/>
</dbReference>
<feature type="compositionally biased region" description="Basic and acidic residues" evidence="1">
    <location>
        <begin position="658"/>
        <end position="673"/>
    </location>
</feature>
<dbReference type="InterPro" id="IPR001584">
    <property type="entry name" value="Integrase_cat-core"/>
</dbReference>
<reference evidence="3" key="1">
    <citation type="submission" date="2021-05" db="EMBL/GenBank/DDBJ databases">
        <title>Novel Bacillus species.</title>
        <authorList>
            <person name="Liu G."/>
        </authorList>
    </citation>
    <scope>NUCLEOTIDE SEQUENCE</scope>
    <source>
        <strain evidence="3 5">FJAT-50051</strain>
    </source>
</reference>
<organism evidence="3">
    <name type="scientific">Neobacillus citreus</name>
    <dbReference type="NCBI Taxonomy" id="2833578"/>
    <lineage>
        <taxon>Bacteria</taxon>
        <taxon>Bacillati</taxon>
        <taxon>Bacillota</taxon>
        <taxon>Bacilli</taxon>
        <taxon>Bacillales</taxon>
        <taxon>Bacillaceae</taxon>
        <taxon>Neobacillus</taxon>
    </lineage>
</organism>
<feature type="region of interest" description="Disordered" evidence="1">
    <location>
        <begin position="149"/>
        <end position="174"/>
    </location>
</feature>
<feature type="domain" description="Integrase catalytic" evidence="2">
    <location>
        <begin position="279"/>
        <end position="499"/>
    </location>
</feature>
<dbReference type="AlphaFoldDB" id="A0A942T7P2"/>